<comment type="caution">
    <text evidence="2">The sequence shown here is derived from an EMBL/GenBank/DDBJ whole genome shotgun (WGS) entry which is preliminary data.</text>
</comment>
<keyword evidence="4" id="KW-1185">Reference proteome</keyword>
<gene>
    <name evidence="2" type="ORF">ADS79_32240</name>
    <name evidence="1" type="ORF">BRE01_28460</name>
</gene>
<evidence type="ECO:0000313" key="3">
    <source>
        <dbReference type="Proteomes" id="UP000036834"/>
    </source>
</evidence>
<evidence type="ECO:0000313" key="1">
    <source>
        <dbReference type="EMBL" id="GED69144.1"/>
    </source>
</evidence>
<dbReference type="Proteomes" id="UP000036834">
    <property type="component" value="Unassembled WGS sequence"/>
</dbReference>
<dbReference type="EMBL" id="BJON01000011">
    <property type="protein sequence ID" value="GED69144.1"/>
    <property type="molecule type" value="Genomic_DNA"/>
</dbReference>
<dbReference type="RefSeq" id="WP_049742574.1">
    <property type="nucleotide sequence ID" value="NZ_BJON01000011.1"/>
</dbReference>
<accession>A0A0K9YIW9</accession>
<reference evidence="2" key="2">
    <citation type="submission" date="2015-07" db="EMBL/GenBank/DDBJ databases">
        <title>MeaNS - Measles Nucleotide Surveillance Program.</title>
        <authorList>
            <person name="Tran T."/>
            <person name="Druce J."/>
        </authorList>
    </citation>
    <scope>NUCLEOTIDE SEQUENCE</scope>
    <source>
        <strain evidence="2">DSM 9887</strain>
    </source>
</reference>
<proteinExistence type="predicted"/>
<evidence type="ECO:0000313" key="4">
    <source>
        <dbReference type="Proteomes" id="UP000319578"/>
    </source>
</evidence>
<dbReference type="Proteomes" id="UP000319578">
    <property type="component" value="Unassembled WGS sequence"/>
</dbReference>
<reference evidence="3" key="1">
    <citation type="submission" date="2015-07" db="EMBL/GenBank/DDBJ databases">
        <title>Genome sequencing project for genomic taxonomy and phylogenomics of Bacillus-like bacteria.</title>
        <authorList>
            <person name="Liu B."/>
            <person name="Wang J."/>
            <person name="Zhu Y."/>
            <person name="Liu G."/>
            <person name="Chen Q."/>
            <person name="Chen Z."/>
            <person name="Lan J."/>
            <person name="Che J."/>
            <person name="Ge C."/>
            <person name="Shi H."/>
            <person name="Pan Z."/>
            <person name="Liu X."/>
        </authorList>
    </citation>
    <scope>NUCLEOTIDE SEQUENCE [LARGE SCALE GENOMIC DNA]</scope>
    <source>
        <strain evidence="3">DSM 9887</strain>
    </source>
</reference>
<name>A0A0K9YIW9_9BACL</name>
<dbReference type="AlphaFoldDB" id="A0A0K9YIW9"/>
<reference evidence="1 4" key="3">
    <citation type="submission" date="2019-06" db="EMBL/GenBank/DDBJ databases">
        <title>Whole genome shotgun sequence of Brevibacillus reuszeri NBRC 15719.</title>
        <authorList>
            <person name="Hosoyama A."/>
            <person name="Uohara A."/>
            <person name="Ohji S."/>
            <person name="Ichikawa N."/>
        </authorList>
    </citation>
    <scope>NUCLEOTIDE SEQUENCE [LARGE SCALE GENOMIC DNA]</scope>
    <source>
        <strain evidence="1 4">NBRC 15719</strain>
    </source>
</reference>
<protein>
    <submittedName>
        <fullName evidence="2">Uncharacterized protein</fullName>
    </submittedName>
</protein>
<dbReference type="OrthoDB" id="1682087at2"/>
<dbReference type="PATRIC" id="fig|54915.3.peg.547"/>
<sequence length="149" mass="17620">MTRLEYRLLDEANGFPLLFYYDHIDKDEVSLRFACDYLVKGHVVYEKTSCAVEPKCYVIYVKRSTEEQAVDYAYPVVKRWGGIQIELRHYKEGTADYPLIHTYSFKSDDDALLHLQSDYLYVDGVEWEKTSAEVDEDRHVYIYYAQPSM</sequence>
<evidence type="ECO:0000313" key="2">
    <source>
        <dbReference type="EMBL" id="KNB68642.1"/>
    </source>
</evidence>
<dbReference type="STRING" id="54915.ADS79_32240"/>
<dbReference type="EMBL" id="LGIQ01000017">
    <property type="protein sequence ID" value="KNB68642.1"/>
    <property type="molecule type" value="Genomic_DNA"/>
</dbReference>
<organism evidence="2 3">
    <name type="scientific">Brevibacillus reuszeri</name>
    <dbReference type="NCBI Taxonomy" id="54915"/>
    <lineage>
        <taxon>Bacteria</taxon>
        <taxon>Bacillati</taxon>
        <taxon>Bacillota</taxon>
        <taxon>Bacilli</taxon>
        <taxon>Bacillales</taxon>
        <taxon>Paenibacillaceae</taxon>
        <taxon>Brevibacillus</taxon>
    </lineage>
</organism>